<sequence>MADNAKKAYKSYKLSNSFESFNSLPHDPLNLDRHYMAQFLSPIIHYLYVNGILHYQDFAQLFKKYKLKSKEITKFIKYFESFINSQTSQKRISWLRDRELIKSNFSEKNIIFNRLVHEYHDEILRYLSYFFTTYYPNMYNFQMFKDEFEKKAEEVFKQSDLAKTTEISNNSNDPEPSENKITETKEISDKIICVTQKYVKKIIIIK</sequence>
<keyword evidence="2" id="KW-1185">Reference proteome</keyword>
<evidence type="ECO:0000313" key="1">
    <source>
        <dbReference type="EMBL" id="KAK8876064.1"/>
    </source>
</evidence>
<evidence type="ECO:0000313" key="2">
    <source>
        <dbReference type="Proteomes" id="UP001470230"/>
    </source>
</evidence>
<organism evidence="1 2">
    <name type="scientific">Tritrichomonas musculus</name>
    <dbReference type="NCBI Taxonomy" id="1915356"/>
    <lineage>
        <taxon>Eukaryota</taxon>
        <taxon>Metamonada</taxon>
        <taxon>Parabasalia</taxon>
        <taxon>Tritrichomonadida</taxon>
        <taxon>Tritrichomonadidae</taxon>
        <taxon>Tritrichomonas</taxon>
    </lineage>
</organism>
<dbReference type="EMBL" id="JAPFFF010000012">
    <property type="protein sequence ID" value="KAK8876064.1"/>
    <property type="molecule type" value="Genomic_DNA"/>
</dbReference>
<reference evidence="1 2" key="1">
    <citation type="submission" date="2024-04" db="EMBL/GenBank/DDBJ databases">
        <title>Tritrichomonas musculus Genome.</title>
        <authorList>
            <person name="Alves-Ferreira E."/>
            <person name="Grigg M."/>
            <person name="Lorenzi H."/>
            <person name="Galac M."/>
        </authorList>
    </citation>
    <scope>NUCLEOTIDE SEQUENCE [LARGE SCALE GENOMIC DNA]</scope>
    <source>
        <strain evidence="1 2">EAF2021</strain>
    </source>
</reference>
<evidence type="ECO:0008006" key="3">
    <source>
        <dbReference type="Google" id="ProtNLM"/>
    </source>
</evidence>
<protein>
    <recommendedName>
        <fullName evidence="3">LisH domain-containing protein</fullName>
    </recommendedName>
</protein>
<accession>A0ABR2JDR3</accession>
<dbReference type="Proteomes" id="UP001470230">
    <property type="component" value="Unassembled WGS sequence"/>
</dbReference>
<comment type="caution">
    <text evidence="1">The sequence shown here is derived from an EMBL/GenBank/DDBJ whole genome shotgun (WGS) entry which is preliminary data.</text>
</comment>
<proteinExistence type="predicted"/>
<gene>
    <name evidence="1" type="ORF">M9Y10_006248</name>
</gene>
<name>A0ABR2JDR3_9EUKA</name>